<reference evidence="1" key="1">
    <citation type="submission" date="2021-02" db="EMBL/GenBank/DDBJ databases">
        <authorList>
            <person name="Bekaert M."/>
        </authorList>
    </citation>
    <scope>NUCLEOTIDE SEQUENCE</scope>
    <source>
        <strain evidence="1">IoA-00</strain>
    </source>
</reference>
<dbReference type="EMBL" id="HG994582">
    <property type="protein sequence ID" value="CAF2905388.1"/>
    <property type="molecule type" value="Genomic_DNA"/>
</dbReference>
<dbReference type="AlphaFoldDB" id="A0A7R8CRH5"/>
<gene>
    <name evidence="1" type="ORF">LSAA_7382</name>
</gene>
<evidence type="ECO:0000313" key="1">
    <source>
        <dbReference type="EMBL" id="CAF2905388.1"/>
    </source>
</evidence>
<evidence type="ECO:0000313" key="2">
    <source>
        <dbReference type="Proteomes" id="UP000675881"/>
    </source>
</evidence>
<accession>A0A7R8CRH5</accession>
<protein>
    <submittedName>
        <fullName evidence="1">(salmon louse) hypothetical protein</fullName>
    </submittedName>
</protein>
<sequence length="199" mass="21758">MSSLKVANIVTRNDNPASLNYDIPSCNAMIEDGITPTASHIECKGYHVPFGPLSSEFLCPAKGKTCHKCNEVDHYASCSRFGSCYSLLGQVAELSLSRNASLCTLKKIQSLPSSRAVKSRPVPLALQESVVNDLDTMIKHGTLKRAVSSDSPIVTVLNINNQLRICADYTQTVSTVVNKKVYRPNFLNALSNIPWMIVQ</sequence>
<keyword evidence="2" id="KW-1185">Reference proteome</keyword>
<proteinExistence type="predicted"/>
<name>A0A7R8CRH5_LEPSM</name>
<organism evidence="1 2">
    <name type="scientific">Lepeophtheirus salmonis</name>
    <name type="common">Salmon louse</name>
    <name type="synonym">Caligus salmonis</name>
    <dbReference type="NCBI Taxonomy" id="72036"/>
    <lineage>
        <taxon>Eukaryota</taxon>
        <taxon>Metazoa</taxon>
        <taxon>Ecdysozoa</taxon>
        <taxon>Arthropoda</taxon>
        <taxon>Crustacea</taxon>
        <taxon>Multicrustacea</taxon>
        <taxon>Hexanauplia</taxon>
        <taxon>Copepoda</taxon>
        <taxon>Siphonostomatoida</taxon>
        <taxon>Caligidae</taxon>
        <taxon>Lepeophtheirus</taxon>
    </lineage>
</organism>
<dbReference type="Proteomes" id="UP000675881">
    <property type="component" value="Chromosome 3"/>
</dbReference>